<dbReference type="Proteomes" id="UP001652740">
    <property type="component" value="Unplaced"/>
</dbReference>
<evidence type="ECO:0000259" key="2">
    <source>
        <dbReference type="Pfam" id="PF00078"/>
    </source>
</evidence>
<gene>
    <name evidence="4" type="primary">LOC113519959</name>
</gene>
<dbReference type="Gene3D" id="2.40.70.10">
    <property type="entry name" value="Acid Proteases"/>
    <property type="match status" value="1"/>
</dbReference>
<sequence length="957" mass="108609">MDLKSLIKKRGSYKARLTQFSSYLNVNQSCESLSSLQINELNIRLSKIEELYSDFDCTQIEIENLSEIPDDQYKERETFETQYFGVIAAARDMLTRSAPASAETDSGSVAGSASKGWPKLKLPSISIPSYSGQYLNWLEFHDTYSTLIHSDNSIPKINKFHYLRAALKDSAALIISSLDFSAENYDVAWQLLCERYNNKRLLINNHIHAIFAIESIQRESAKALRNIIDTVNKNLRALKTLKLPTDHWDILIIHIVSSKLDIITTREWETYRSNLKDIPSLLDFNTFLKNRADLLETMDESQNRRHSDTTHTRHKSFIANSYSPPTRTYTCPLCKHNHAIYQCPKFKSLPVEIRIQKAKSLKLCINCLRQGHNETKCKLGHCKLCLNSHNTLLHVNHSSLTPQSSTIPTSTSSSVVLTNSHQNNTKQKTKPIDDTSSKSLTTHSDIVLSSVDNTQNVVLLSTVTIDVEDSNGHKHKIRALLDNGSTSSFITNNLLSKLSLSTCSTSTLVEGLNQQSSHILKRCDVIISSLANTYTNKINCFVVPRITQQLPITQIDYTLINIPSHITLADPSFHTPSQIDMLLGADIFWNVLCSGTIPLGRNKPTLRETKLGWLVSGTIQTNSFKSNVNQQSYHTVHSHFTNTIDDECLQNHLTKFFELENVPTHAAITKEEQRCEQIFIQTTCRQSDGRFIVNIPLKSTPDALGDSYNQALSRFLSLERRFQRDTNFKALYTDFMREYIELGHMSENTNPQEDTQSYILPHHGVMRETSSTTKLRVVFNASAVTTSGVSFNDIQLVGPTVQDDLISILIRFRQHKYVVTADVEKMYRMINVNENQRIFQQILWRFEPTDKLKQYKLNIVTYGTASAPYLATRCIKQLANECLEESVAVIINHDFYVDDLITGADSQTQLVNNCRSVKQQLGNSQFHLRKWNSNNPQIVNQIVGENGSDSLLNIIKN</sequence>
<dbReference type="InterPro" id="IPR005312">
    <property type="entry name" value="DUF1759"/>
</dbReference>
<dbReference type="InterPro" id="IPR000477">
    <property type="entry name" value="RT_dom"/>
</dbReference>
<dbReference type="Gene3D" id="3.30.70.270">
    <property type="match status" value="1"/>
</dbReference>
<reference evidence="4" key="1">
    <citation type="submission" date="2025-08" db="UniProtKB">
        <authorList>
            <consortium name="RefSeq"/>
        </authorList>
    </citation>
    <scope>IDENTIFICATION</scope>
    <source>
        <tissue evidence="4">Whole larvae</tissue>
    </source>
</reference>
<dbReference type="Pfam" id="PF03564">
    <property type="entry name" value="DUF1759"/>
    <property type="match status" value="1"/>
</dbReference>
<protein>
    <submittedName>
        <fullName evidence="4">Uncharacterized protein LOC113519959</fullName>
    </submittedName>
</protein>
<keyword evidence="3" id="KW-1185">Reference proteome</keyword>
<evidence type="ECO:0000256" key="1">
    <source>
        <dbReference type="SAM" id="MobiDB-lite"/>
    </source>
</evidence>
<feature type="region of interest" description="Disordered" evidence="1">
    <location>
        <begin position="420"/>
        <end position="439"/>
    </location>
</feature>
<dbReference type="PANTHER" id="PTHR47331:SF4">
    <property type="entry name" value="PEPTIDASE S1 DOMAIN-CONTAINING PROTEIN"/>
    <property type="match status" value="1"/>
</dbReference>
<evidence type="ECO:0000313" key="3">
    <source>
        <dbReference type="Proteomes" id="UP001652740"/>
    </source>
</evidence>
<dbReference type="RefSeq" id="XP_026761014.2">
    <property type="nucleotide sequence ID" value="XM_026905213.2"/>
</dbReference>
<dbReference type="AlphaFoldDB" id="A0A6J1WX35"/>
<organism evidence="3 4">
    <name type="scientific">Galleria mellonella</name>
    <name type="common">Greater wax moth</name>
    <dbReference type="NCBI Taxonomy" id="7137"/>
    <lineage>
        <taxon>Eukaryota</taxon>
        <taxon>Metazoa</taxon>
        <taxon>Ecdysozoa</taxon>
        <taxon>Arthropoda</taxon>
        <taxon>Hexapoda</taxon>
        <taxon>Insecta</taxon>
        <taxon>Pterygota</taxon>
        <taxon>Neoptera</taxon>
        <taxon>Endopterygota</taxon>
        <taxon>Lepidoptera</taxon>
        <taxon>Glossata</taxon>
        <taxon>Ditrysia</taxon>
        <taxon>Pyraloidea</taxon>
        <taxon>Pyralidae</taxon>
        <taxon>Galleriinae</taxon>
        <taxon>Galleria</taxon>
    </lineage>
</organism>
<dbReference type="InParanoid" id="A0A6J1WX35"/>
<dbReference type="InterPro" id="IPR043128">
    <property type="entry name" value="Rev_trsase/Diguanyl_cyclase"/>
</dbReference>
<dbReference type="InterPro" id="IPR043502">
    <property type="entry name" value="DNA/RNA_pol_sf"/>
</dbReference>
<dbReference type="Pfam" id="PF00078">
    <property type="entry name" value="RVT_1"/>
    <property type="match status" value="1"/>
</dbReference>
<accession>A0A6J1WX35</accession>
<dbReference type="InterPro" id="IPR021109">
    <property type="entry name" value="Peptidase_aspartic_dom_sf"/>
</dbReference>
<dbReference type="SUPFAM" id="SSF56672">
    <property type="entry name" value="DNA/RNA polymerases"/>
    <property type="match status" value="1"/>
</dbReference>
<name>A0A6J1WX35_GALME</name>
<proteinExistence type="predicted"/>
<dbReference type="Gene3D" id="3.10.10.10">
    <property type="entry name" value="HIV Type 1 Reverse Transcriptase, subunit A, domain 1"/>
    <property type="match status" value="1"/>
</dbReference>
<dbReference type="KEGG" id="gmw:113519959"/>
<dbReference type="PANTHER" id="PTHR47331">
    <property type="entry name" value="PHD-TYPE DOMAIN-CONTAINING PROTEIN"/>
    <property type="match status" value="1"/>
</dbReference>
<evidence type="ECO:0000313" key="4">
    <source>
        <dbReference type="RefSeq" id="XP_026761014.2"/>
    </source>
</evidence>
<feature type="domain" description="Reverse transcriptase" evidence="2">
    <location>
        <begin position="811"/>
        <end position="928"/>
    </location>
</feature>
<dbReference type="GeneID" id="113519959"/>